<evidence type="ECO:0008006" key="10">
    <source>
        <dbReference type="Google" id="ProtNLM"/>
    </source>
</evidence>
<dbReference type="InterPro" id="IPR047109">
    <property type="entry name" value="CAD-like"/>
</dbReference>
<evidence type="ECO:0000256" key="4">
    <source>
        <dbReference type="ARBA" id="ARBA00023002"/>
    </source>
</evidence>
<dbReference type="InterPro" id="IPR029752">
    <property type="entry name" value="D-isomer_DH_CS1"/>
</dbReference>
<dbReference type="PROSITE" id="PS00065">
    <property type="entry name" value="D_2_HYDROXYACID_DH_1"/>
    <property type="match status" value="1"/>
</dbReference>
<keyword evidence="2 5" id="KW-0479">Metal-binding</keyword>
<proteinExistence type="inferred from homology"/>
<dbReference type="GO" id="GO:0008270">
    <property type="term" value="F:zinc ion binding"/>
    <property type="evidence" value="ECO:0007669"/>
    <property type="project" value="InterPro"/>
</dbReference>
<dbReference type="InterPro" id="IPR013154">
    <property type="entry name" value="ADH-like_N"/>
</dbReference>
<evidence type="ECO:0000259" key="6">
    <source>
        <dbReference type="Pfam" id="PF00107"/>
    </source>
</evidence>
<dbReference type="EMBL" id="JAPEVG010000368">
    <property type="protein sequence ID" value="KAJ8463840.1"/>
    <property type="molecule type" value="Genomic_DNA"/>
</dbReference>
<organism evidence="8 9">
    <name type="scientific">Trametes cubensis</name>
    <dbReference type="NCBI Taxonomy" id="1111947"/>
    <lineage>
        <taxon>Eukaryota</taxon>
        <taxon>Fungi</taxon>
        <taxon>Dikarya</taxon>
        <taxon>Basidiomycota</taxon>
        <taxon>Agaricomycotina</taxon>
        <taxon>Agaricomycetes</taxon>
        <taxon>Polyporales</taxon>
        <taxon>Polyporaceae</taxon>
        <taxon>Trametes</taxon>
    </lineage>
</organism>
<protein>
    <recommendedName>
        <fullName evidence="10">Alcohol dehydrogenase</fullName>
    </recommendedName>
</protein>
<comment type="caution">
    <text evidence="8">The sequence shown here is derived from an EMBL/GenBank/DDBJ whole genome shotgun (WGS) entry which is preliminary data.</text>
</comment>
<feature type="domain" description="Alcohol dehydrogenase-like N-terminal" evidence="7">
    <location>
        <begin position="34"/>
        <end position="122"/>
    </location>
</feature>
<dbReference type="InterPro" id="IPR013149">
    <property type="entry name" value="ADH-like_C"/>
</dbReference>
<evidence type="ECO:0000256" key="1">
    <source>
        <dbReference type="ARBA" id="ARBA00001947"/>
    </source>
</evidence>
<dbReference type="GO" id="GO:0016616">
    <property type="term" value="F:oxidoreductase activity, acting on the CH-OH group of donors, NAD or NADP as acceptor"/>
    <property type="evidence" value="ECO:0007669"/>
    <property type="project" value="InterPro"/>
</dbReference>
<keyword evidence="4" id="KW-0560">Oxidoreductase</keyword>
<comment type="similarity">
    <text evidence="5">Belongs to the zinc-containing alcohol dehydrogenase family.</text>
</comment>
<keyword evidence="9" id="KW-1185">Reference proteome</keyword>
<gene>
    <name evidence="8" type="ORF">ONZ51_g9987</name>
</gene>
<keyword evidence="3 5" id="KW-0862">Zinc</keyword>
<name>A0AAD7TKC8_9APHY</name>
<dbReference type="InterPro" id="IPR002328">
    <property type="entry name" value="ADH_Zn_CS"/>
</dbReference>
<evidence type="ECO:0000259" key="7">
    <source>
        <dbReference type="Pfam" id="PF08240"/>
    </source>
</evidence>
<dbReference type="SUPFAM" id="SSF50129">
    <property type="entry name" value="GroES-like"/>
    <property type="match status" value="1"/>
</dbReference>
<dbReference type="InterPro" id="IPR011032">
    <property type="entry name" value="GroES-like_sf"/>
</dbReference>
<dbReference type="PANTHER" id="PTHR42683">
    <property type="entry name" value="ALDEHYDE REDUCTASE"/>
    <property type="match status" value="1"/>
</dbReference>
<dbReference type="Gene3D" id="3.40.50.720">
    <property type="entry name" value="NAD(P)-binding Rossmann-like Domain"/>
    <property type="match status" value="1"/>
</dbReference>
<evidence type="ECO:0000256" key="2">
    <source>
        <dbReference type="ARBA" id="ARBA00022723"/>
    </source>
</evidence>
<evidence type="ECO:0000313" key="8">
    <source>
        <dbReference type="EMBL" id="KAJ8463840.1"/>
    </source>
</evidence>
<dbReference type="InterPro" id="IPR036291">
    <property type="entry name" value="NAD(P)-bd_dom_sf"/>
</dbReference>
<reference evidence="8" key="1">
    <citation type="submission" date="2022-11" db="EMBL/GenBank/DDBJ databases">
        <title>Genome Sequence of Cubamyces cubensis.</title>
        <authorList>
            <person name="Buettner E."/>
        </authorList>
    </citation>
    <scope>NUCLEOTIDE SEQUENCE</scope>
    <source>
        <strain evidence="8">MPL-01</strain>
    </source>
</reference>
<dbReference type="Pfam" id="PF00107">
    <property type="entry name" value="ADH_zinc_N"/>
    <property type="match status" value="1"/>
</dbReference>
<dbReference type="Gene3D" id="3.90.180.10">
    <property type="entry name" value="Medium-chain alcohol dehydrogenases, catalytic domain"/>
    <property type="match status" value="2"/>
</dbReference>
<accession>A0AAD7TKC8</accession>
<sequence>MSSPAPLEFKGYAMTDPSAWSDLKIVSFQPKTFGPEDVELAITHCGVCGSDLHILNQSWGESRSGPLIVGHEIVGKVTRVGEKVKGLRPGDRNAVHSDGVPTQGGFSTGIRAHERFVFPIPDEIESRHAASMMCGGITVFHPLRANGCGPGKKVGVIGVGGVGHYAVLFAKAMGAEVYAFTRGTAKADDARRMGAGHVIDTTTEVS</sequence>
<comment type="cofactor">
    <cofactor evidence="1 5">
        <name>Zn(2+)</name>
        <dbReference type="ChEBI" id="CHEBI:29105"/>
    </cofactor>
</comment>
<evidence type="ECO:0000256" key="5">
    <source>
        <dbReference type="RuleBase" id="RU361277"/>
    </source>
</evidence>
<dbReference type="SUPFAM" id="SSF51735">
    <property type="entry name" value="NAD(P)-binding Rossmann-fold domains"/>
    <property type="match status" value="1"/>
</dbReference>
<feature type="domain" description="Alcohol dehydrogenase-like C-terminal" evidence="6">
    <location>
        <begin position="161"/>
        <end position="203"/>
    </location>
</feature>
<dbReference type="AlphaFoldDB" id="A0AAD7TKC8"/>
<evidence type="ECO:0000313" key="9">
    <source>
        <dbReference type="Proteomes" id="UP001215151"/>
    </source>
</evidence>
<dbReference type="Proteomes" id="UP001215151">
    <property type="component" value="Unassembled WGS sequence"/>
</dbReference>
<dbReference type="PROSITE" id="PS00059">
    <property type="entry name" value="ADH_ZINC"/>
    <property type="match status" value="1"/>
</dbReference>
<dbReference type="Pfam" id="PF08240">
    <property type="entry name" value="ADH_N"/>
    <property type="match status" value="1"/>
</dbReference>
<evidence type="ECO:0000256" key="3">
    <source>
        <dbReference type="ARBA" id="ARBA00022833"/>
    </source>
</evidence>